<keyword evidence="3" id="KW-0418">Kinase</keyword>
<dbReference type="EMBL" id="CP003746">
    <property type="protein sequence ID" value="AFU98357.1"/>
    <property type="molecule type" value="Genomic_DNA"/>
</dbReference>
<dbReference type="HOGENOM" id="CLU_1446736_0_0_6"/>
<organism evidence="3 4">
    <name type="scientific">Simiduia agarivorans (strain DSM 21679 / JCM 13881 / BCRC 17597 / SA1)</name>
    <dbReference type="NCBI Taxonomy" id="1117647"/>
    <lineage>
        <taxon>Bacteria</taxon>
        <taxon>Pseudomonadati</taxon>
        <taxon>Pseudomonadota</taxon>
        <taxon>Gammaproteobacteria</taxon>
        <taxon>Cellvibrionales</taxon>
        <taxon>Cellvibrionaceae</taxon>
        <taxon>Simiduia</taxon>
    </lineage>
</organism>
<keyword evidence="3" id="KW-0808">Transferase</keyword>
<dbReference type="RefSeq" id="WP_015046530.1">
    <property type="nucleotide sequence ID" value="NC_018868.3"/>
</dbReference>
<dbReference type="AlphaFoldDB" id="K4KWP4"/>
<evidence type="ECO:0000313" key="4">
    <source>
        <dbReference type="Proteomes" id="UP000000466"/>
    </source>
</evidence>
<reference evidence="3 4" key="1">
    <citation type="journal article" date="2013" name="Genome Announc.">
        <title>Complete genome sequence of Simiduia agarivorans SA1(T), a marine bacterium able to degrade a variety of polysaccharides.</title>
        <authorList>
            <person name="Lin S.Y."/>
            <person name="Shieh W.Y."/>
            <person name="Chen J.S."/>
            <person name="Tang S.L."/>
        </authorList>
    </citation>
    <scope>NUCLEOTIDE SEQUENCE [LARGE SCALE GENOMIC DNA]</scope>
    <source>
        <strain evidence="4">DSM 21679 / JCM 13881 / BCRC 17597 / SA1</strain>
    </source>
</reference>
<proteinExistence type="predicted"/>
<sequence length="187" mass="19926">MKYTSTVTLMALLLIGCGGGGGGSSTPAPTTAPVSDPAPAPTPAPTATPTPTPTETPTPGYAPDDGLLAQDAETSEQLYVEESFTFIATRKLAVTINLYHSDEQEQRVEVYAVKESADLETDHSLKSGSLIAMGKTDANGTWQSQLEIPAHYSQLLFKTSAMGLENYRFVPLMGGEPEYVHVAFEQE</sequence>
<dbReference type="GO" id="GO:0016301">
    <property type="term" value="F:kinase activity"/>
    <property type="evidence" value="ECO:0007669"/>
    <property type="project" value="UniProtKB-KW"/>
</dbReference>
<dbReference type="STRING" id="1117647.M5M_05770"/>
<feature type="chain" id="PRO_5003880121" evidence="2">
    <location>
        <begin position="21"/>
        <end position="187"/>
    </location>
</feature>
<protein>
    <submittedName>
        <fullName evidence="3">Histidine kinase</fullName>
    </submittedName>
</protein>
<feature type="signal peptide" evidence="2">
    <location>
        <begin position="1"/>
        <end position="20"/>
    </location>
</feature>
<name>K4KWP4_SIMAS</name>
<dbReference type="KEGG" id="saga:M5M_05770"/>
<dbReference type="eggNOG" id="ENOG5033DHU">
    <property type="taxonomic scope" value="Bacteria"/>
</dbReference>
<gene>
    <name evidence="3" type="ordered locus">M5M_05770</name>
</gene>
<evidence type="ECO:0000256" key="2">
    <source>
        <dbReference type="SAM" id="SignalP"/>
    </source>
</evidence>
<feature type="compositionally biased region" description="Pro residues" evidence="1">
    <location>
        <begin position="36"/>
        <end position="56"/>
    </location>
</feature>
<dbReference type="Proteomes" id="UP000000466">
    <property type="component" value="Chromosome"/>
</dbReference>
<accession>K4KWP4</accession>
<feature type="compositionally biased region" description="Low complexity" evidence="1">
    <location>
        <begin position="25"/>
        <end position="35"/>
    </location>
</feature>
<dbReference type="PROSITE" id="PS51257">
    <property type="entry name" value="PROKAR_LIPOPROTEIN"/>
    <property type="match status" value="1"/>
</dbReference>
<evidence type="ECO:0000256" key="1">
    <source>
        <dbReference type="SAM" id="MobiDB-lite"/>
    </source>
</evidence>
<evidence type="ECO:0000313" key="3">
    <source>
        <dbReference type="EMBL" id="AFU98357.1"/>
    </source>
</evidence>
<keyword evidence="4" id="KW-1185">Reference proteome</keyword>
<feature type="region of interest" description="Disordered" evidence="1">
    <location>
        <begin position="21"/>
        <end position="67"/>
    </location>
</feature>
<keyword evidence="2" id="KW-0732">Signal</keyword>